<keyword evidence="3" id="KW-1185">Reference proteome</keyword>
<feature type="transmembrane region" description="Helical" evidence="1">
    <location>
        <begin position="53"/>
        <end position="79"/>
    </location>
</feature>
<feature type="transmembrane region" description="Helical" evidence="1">
    <location>
        <begin position="190"/>
        <end position="215"/>
    </location>
</feature>
<name>A0A4R1HZB5_PSEEN</name>
<dbReference type="EMBL" id="SMFZ01000001">
    <property type="protein sequence ID" value="TCK26240.1"/>
    <property type="molecule type" value="Genomic_DNA"/>
</dbReference>
<reference evidence="2 3" key="1">
    <citation type="submission" date="2019-03" db="EMBL/GenBank/DDBJ databases">
        <title>Sequencing the genomes of 1000 actinobacteria strains.</title>
        <authorList>
            <person name="Klenk H.-P."/>
        </authorList>
    </citation>
    <scope>NUCLEOTIDE SEQUENCE [LARGE SCALE GENOMIC DNA]</scope>
    <source>
        <strain evidence="2 3">DSM 44969</strain>
    </source>
</reference>
<keyword evidence="1" id="KW-0472">Membrane</keyword>
<accession>A0A4R1HZB5</accession>
<feature type="transmembrane region" description="Helical" evidence="1">
    <location>
        <begin position="163"/>
        <end position="184"/>
    </location>
</feature>
<evidence type="ECO:0000313" key="2">
    <source>
        <dbReference type="EMBL" id="TCK26240.1"/>
    </source>
</evidence>
<proteinExistence type="predicted"/>
<feature type="transmembrane region" description="Helical" evidence="1">
    <location>
        <begin position="26"/>
        <end position="47"/>
    </location>
</feature>
<dbReference type="Proteomes" id="UP000295560">
    <property type="component" value="Unassembled WGS sequence"/>
</dbReference>
<keyword evidence="1" id="KW-1133">Transmembrane helix</keyword>
<sequence>MADDGPRRGTGIGEWRRSGLGMVREGVRPLLVLASLAAMADAVAAPVGPDPVVGSIAMAVAAVVRAWTYAAAVVVLLVLRGRRAGSALSGLARSARRLPLLVGWLAVGVVATVAGLALLVLPGIWLLVVLTATLVAVVTIEGGSPLRCLRLVRGRWWATALRVLLAVGPVALWWAATGAAVAALPVHPVAAAVLTAVLAVPGYAVVAAFLAAAYVELRRREDPGYGPVPLPSVAPGAALPRPAGTPALDRTGPSPVLLGVGGGVLLAAALVAVLVVTTWPGPERAPAPPLAAVGPERPPATAAEVLSATYARSRLDRTGIYRADPGDLWEDVGYVGSRGEFALDGDSTSVHARLTDTGLSVRETIVVDDRRWIRSRYPEPVGHWVPCSIGDGSVYADACVYTVYQQDLADPVAVLMRAGRSATVVGSGAEVVDDVPATWFDVRLAADRAAADEPDPAWRTRFAESLLGAAPVRVWTGPDGRLLQLAFAAPSDNRVRYTGWGLTGPVLPPR</sequence>
<protein>
    <submittedName>
        <fullName evidence="2">Uncharacterized protein</fullName>
    </submittedName>
</protein>
<feature type="transmembrane region" description="Helical" evidence="1">
    <location>
        <begin position="256"/>
        <end position="279"/>
    </location>
</feature>
<evidence type="ECO:0000313" key="3">
    <source>
        <dbReference type="Proteomes" id="UP000295560"/>
    </source>
</evidence>
<feature type="transmembrane region" description="Helical" evidence="1">
    <location>
        <begin position="100"/>
        <end position="118"/>
    </location>
</feature>
<keyword evidence="1" id="KW-0812">Transmembrane</keyword>
<organism evidence="2 3">
    <name type="scientific">Pseudonocardia endophytica</name>
    <dbReference type="NCBI Taxonomy" id="401976"/>
    <lineage>
        <taxon>Bacteria</taxon>
        <taxon>Bacillati</taxon>
        <taxon>Actinomycetota</taxon>
        <taxon>Actinomycetes</taxon>
        <taxon>Pseudonocardiales</taxon>
        <taxon>Pseudonocardiaceae</taxon>
        <taxon>Pseudonocardia</taxon>
    </lineage>
</organism>
<dbReference type="AlphaFoldDB" id="A0A4R1HZB5"/>
<comment type="caution">
    <text evidence="2">The sequence shown here is derived from an EMBL/GenBank/DDBJ whole genome shotgun (WGS) entry which is preliminary data.</text>
</comment>
<feature type="transmembrane region" description="Helical" evidence="1">
    <location>
        <begin position="124"/>
        <end position="142"/>
    </location>
</feature>
<evidence type="ECO:0000256" key="1">
    <source>
        <dbReference type="SAM" id="Phobius"/>
    </source>
</evidence>
<gene>
    <name evidence="2" type="ORF">EV378_2069</name>
</gene>